<evidence type="ECO:0000313" key="2">
    <source>
        <dbReference type="EMBL" id="GIE01519.1"/>
    </source>
</evidence>
<organism evidence="2 3">
    <name type="scientific">Paractinoplanes durhamensis</name>
    <dbReference type="NCBI Taxonomy" id="113563"/>
    <lineage>
        <taxon>Bacteria</taxon>
        <taxon>Bacillati</taxon>
        <taxon>Actinomycetota</taxon>
        <taxon>Actinomycetes</taxon>
        <taxon>Micromonosporales</taxon>
        <taxon>Micromonosporaceae</taxon>
        <taxon>Paractinoplanes</taxon>
    </lineage>
</organism>
<dbReference type="RefSeq" id="WP_203727220.1">
    <property type="nucleotide sequence ID" value="NZ_BAAATX010000017.1"/>
</dbReference>
<feature type="region of interest" description="Disordered" evidence="1">
    <location>
        <begin position="79"/>
        <end position="101"/>
    </location>
</feature>
<keyword evidence="3" id="KW-1185">Reference proteome</keyword>
<comment type="caution">
    <text evidence="2">The sequence shown here is derived from an EMBL/GenBank/DDBJ whole genome shotgun (WGS) entry which is preliminary data.</text>
</comment>
<protein>
    <submittedName>
        <fullName evidence="2">Uncharacterized protein</fullName>
    </submittedName>
</protein>
<accession>A0ABQ3YVC1</accession>
<dbReference type="Proteomes" id="UP000637628">
    <property type="component" value="Unassembled WGS sequence"/>
</dbReference>
<dbReference type="EMBL" id="BOML01000022">
    <property type="protein sequence ID" value="GIE01519.1"/>
    <property type="molecule type" value="Genomic_DNA"/>
</dbReference>
<evidence type="ECO:0000256" key="1">
    <source>
        <dbReference type="SAM" id="MobiDB-lite"/>
    </source>
</evidence>
<reference evidence="2 3" key="1">
    <citation type="submission" date="2021-01" db="EMBL/GenBank/DDBJ databases">
        <title>Whole genome shotgun sequence of Actinoplanes durhamensis NBRC 14914.</title>
        <authorList>
            <person name="Komaki H."/>
            <person name="Tamura T."/>
        </authorList>
    </citation>
    <scope>NUCLEOTIDE SEQUENCE [LARGE SCALE GENOMIC DNA]</scope>
    <source>
        <strain evidence="2 3">NBRC 14914</strain>
    </source>
</reference>
<proteinExistence type="predicted"/>
<name>A0ABQ3YVC1_9ACTN</name>
<gene>
    <name evidence="2" type="ORF">Adu01nite_28690</name>
</gene>
<sequence>MPVQVSSDQLRAAARKLREDAAENLRKAAIQIKVPEQRYGVEAAFDHYTTAAAYREYATALEEEFRLLEEASRQLADALEQTANDYDRSDMMSAERLSGPK</sequence>
<evidence type="ECO:0000313" key="3">
    <source>
        <dbReference type="Proteomes" id="UP000637628"/>
    </source>
</evidence>